<feature type="transmembrane region" description="Helical" evidence="5">
    <location>
        <begin position="173"/>
        <end position="191"/>
    </location>
</feature>
<organism evidence="7 8">
    <name type="scientific">Persicobacter diffluens</name>
    <dbReference type="NCBI Taxonomy" id="981"/>
    <lineage>
        <taxon>Bacteria</taxon>
        <taxon>Pseudomonadati</taxon>
        <taxon>Bacteroidota</taxon>
        <taxon>Cytophagia</taxon>
        <taxon>Cytophagales</taxon>
        <taxon>Persicobacteraceae</taxon>
        <taxon>Persicobacter</taxon>
    </lineage>
</organism>
<dbReference type="EMBL" id="BQKE01000001">
    <property type="protein sequence ID" value="GJM59682.1"/>
    <property type="molecule type" value="Genomic_DNA"/>
</dbReference>
<feature type="transmembrane region" description="Helical" evidence="5">
    <location>
        <begin position="245"/>
        <end position="265"/>
    </location>
</feature>
<comment type="subcellular location">
    <subcellularLocation>
        <location evidence="1">Membrane</location>
        <topology evidence="1">Multi-pass membrane protein</topology>
    </subcellularLocation>
</comment>
<name>A0AAN5AIC9_9BACT</name>
<dbReference type="NCBIfam" id="TIGR00367">
    <property type="entry name" value="calcium/sodium antiporter"/>
    <property type="match status" value="1"/>
</dbReference>
<dbReference type="Pfam" id="PF01699">
    <property type="entry name" value="Na_Ca_ex"/>
    <property type="match status" value="2"/>
</dbReference>
<feature type="domain" description="Sodium/calcium exchanger membrane region" evidence="6">
    <location>
        <begin position="10"/>
        <end position="149"/>
    </location>
</feature>
<feature type="transmembrane region" description="Helical" evidence="5">
    <location>
        <begin position="277"/>
        <end position="293"/>
    </location>
</feature>
<gene>
    <name evidence="7" type="primary">yrbG</name>
    <name evidence="7" type="ORF">PEDI_02340</name>
</gene>
<dbReference type="InterPro" id="IPR004837">
    <property type="entry name" value="NaCa_Exmemb"/>
</dbReference>
<evidence type="ECO:0000256" key="2">
    <source>
        <dbReference type="ARBA" id="ARBA00022692"/>
    </source>
</evidence>
<feature type="transmembrane region" description="Helical" evidence="5">
    <location>
        <begin position="300"/>
        <end position="317"/>
    </location>
</feature>
<evidence type="ECO:0000259" key="6">
    <source>
        <dbReference type="Pfam" id="PF01699"/>
    </source>
</evidence>
<dbReference type="Gene3D" id="1.20.1420.30">
    <property type="entry name" value="NCX, central ion-binding region"/>
    <property type="match status" value="1"/>
</dbReference>
<sequence length="319" mass="34126">MMESMIFDIARLVLGLFFLIGGGNYLVKGGTELALRYRISPMVVGLTVIAFGTSAPELLVSVTAAFQGSPDLAMGNVVGSNICNLALVLGTTVVITPIVVQKSTLKVDWPATFGASVLLVLLVQGGVLTAVEGALLFGTLIIYLTYQVWKSQKNPHIPEEVAEVMEAGIKGTVWKDILWMALGGLGLYFGSDWFVEGAQNIAKAFSVPERVIGLTVVALGTSLPELATSVIAARKNQVDMALGNLLGSNIFNILSILGITAMISPISVNASFIDNDMYWMLGVTAIIFPMMWIGKKVGRIDGLILLAVYFLYTYLVLAN</sequence>
<evidence type="ECO:0000313" key="8">
    <source>
        <dbReference type="Proteomes" id="UP001310022"/>
    </source>
</evidence>
<feature type="transmembrane region" description="Helical" evidence="5">
    <location>
        <begin position="133"/>
        <end position="149"/>
    </location>
</feature>
<evidence type="ECO:0000256" key="5">
    <source>
        <dbReference type="SAM" id="Phobius"/>
    </source>
</evidence>
<dbReference type="PANTHER" id="PTHR10846">
    <property type="entry name" value="SODIUM/POTASSIUM/CALCIUM EXCHANGER"/>
    <property type="match status" value="1"/>
</dbReference>
<feature type="transmembrane region" description="Helical" evidence="5">
    <location>
        <begin position="39"/>
        <end position="66"/>
    </location>
</feature>
<feature type="transmembrane region" description="Helical" evidence="5">
    <location>
        <begin position="78"/>
        <end position="100"/>
    </location>
</feature>
<dbReference type="GO" id="GO:0008273">
    <property type="term" value="F:calcium, potassium:sodium antiporter activity"/>
    <property type="evidence" value="ECO:0007669"/>
    <property type="project" value="TreeGrafter"/>
</dbReference>
<feature type="transmembrane region" description="Helical" evidence="5">
    <location>
        <begin position="6"/>
        <end position="27"/>
    </location>
</feature>
<evidence type="ECO:0000256" key="1">
    <source>
        <dbReference type="ARBA" id="ARBA00004141"/>
    </source>
</evidence>
<evidence type="ECO:0000256" key="3">
    <source>
        <dbReference type="ARBA" id="ARBA00022989"/>
    </source>
</evidence>
<protein>
    <submittedName>
        <fullName evidence="7">Sodium:calcium antiporter</fullName>
    </submittedName>
</protein>
<feature type="transmembrane region" description="Helical" evidence="5">
    <location>
        <begin position="211"/>
        <end position="233"/>
    </location>
</feature>
<dbReference type="RefSeq" id="WP_338235667.1">
    <property type="nucleotide sequence ID" value="NZ_BQKE01000001.1"/>
</dbReference>
<dbReference type="PANTHER" id="PTHR10846:SF8">
    <property type="entry name" value="INNER MEMBRANE PROTEIN YRBG"/>
    <property type="match status" value="1"/>
</dbReference>
<comment type="caution">
    <text evidence="7">The sequence shown here is derived from an EMBL/GenBank/DDBJ whole genome shotgun (WGS) entry which is preliminary data.</text>
</comment>
<dbReference type="GO" id="GO:0005886">
    <property type="term" value="C:plasma membrane"/>
    <property type="evidence" value="ECO:0007669"/>
    <property type="project" value="TreeGrafter"/>
</dbReference>
<keyword evidence="8" id="KW-1185">Reference proteome</keyword>
<keyword evidence="4 5" id="KW-0472">Membrane</keyword>
<feature type="domain" description="Sodium/calcium exchanger membrane region" evidence="6">
    <location>
        <begin position="177"/>
        <end position="317"/>
    </location>
</feature>
<keyword evidence="2 5" id="KW-0812">Transmembrane</keyword>
<accession>A0AAN5AIC9</accession>
<dbReference type="GO" id="GO:0005262">
    <property type="term" value="F:calcium channel activity"/>
    <property type="evidence" value="ECO:0007669"/>
    <property type="project" value="TreeGrafter"/>
</dbReference>
<dbReference type="InterPro" id="IPR004481">
    <property type="entry name" value="K/Na/Ca-exchanger"/>
</dbReference>
<evidence type="ECO:0000256" key="4">
    <source>
        <dbReference type="ARBA" id="ARBA00023136"/>
    </source>
</evidence>
<dbReference type="GO" id="GO:0006874">
    <property type="term" value="P:intracellular calcium ion homeostasis"/>
    <property type="evidence" value="ECO:0007669"/>
    <property type="project" value="TreeGrafter"/>
</dbReference>
<evidence type="ECO:0000313" key="7">
    <source>
        <dbReference type="EMBL" id="GJM59682.1"/>
    </source>
</evidence>
<reference evidence="7 8" key="1">
    <citation type="submission" date="2021-12" db="EMBL/GenBank/DDBJ databases">
        <title>Genome sequencing of bacteria with rrn-lacking chromosome and rrn-plasmid.</title>
        <authorList>
            <person name="Anda M."/>
            <person name="Iwasaki W."/>
        </authorList>
    </citation>
    <scope>NUCLEOTIDE SEQUENCE [LARGE SCALE GENOMIC DNA]</scope>
    <source>
        <strain evidence="7 8">NBRC 15940</strain>
    </source>
</reference>
<keyword evidence="3 5" id="KW-1133">Transmembrane helix</keyword>
<proteinExistence type="predicted"/>
<dbReference type="AlphaFoldDB" id="A0AAN5AIC9"/>
<dbReference type="Proteomes" id="UP001310022">
    <property type="component" value="Unassembled WGS sequence"/>
</dbReference>
<dbReference type="InterPro" id="IPR044880">
    <property type="entry name" value="NCX_ion-bd_dom_sf"/>
</dbReference>